<reference evidence="9 10" key="2">
    <citation type="submission" date="2019-11" db="EMBL/GenBank/DDBJ databases">
        <title>Implementation of targeted gown and glove precautions to prevent Staphylococcus aureus acquisition in community-based nursing homes.</title>
        <authorList>
            <person name="Stine O.C."/>
        </authorList>
    </citation>
    <scope>NUCLEOTIDE SEQUENCE [LARGE SCALE GENOMIC DNA]</scope>
    <source>
        <strain evidence="7 10">S_2023.LVRQ.AN</strain>
        <strain evidence="6 9">S_4031.LGMP.AI</strain>
    </source>
</reference>
<keyword evidence="1" id="KW-1188">Viral release from host cell</keyword>
<dbReference type="EMBL" id="WPRH01000593">
    <property type="protein sequence ID" value="MVI56381.1"/>
    <property type="molecule type" value="Genomic_DNA"/>
</dbReference>
<dbReference type="Pfam" id="PF10145">
    <property type="entry name" value="PhageMin_Tail"/>
    <property type="match status" value="1"/>
</dbReference>
<gene>
    <name evidence="5" type="ORF">BN1321_450014</name>
    <name evidence="6" type="ORF">GO793_11020</name>
    <name evidence="7" type="ORF">GO941_05170</name>
</gene>
<dbReference type="Proteomes" id="UP000434412">
    <property type="component" value="Unassembled WGS sequence"/>
</dbReference>
<evidence type="ECO:0000256" key="2">
    <source>
        <dbReference type="SAM" id="Coils"/>
    </source>
</evidence>
<evidence type="ECO:0000313" key="5">
    <source>
        <dbReference type="EMBL" id="CRI20682.1"/>
    </source>
</evidence>
<dbReference type="RefSeq" id="WP_001114412.1">
    <property type="nucleotide sequence ID" value="NZ_CP083259.1"/>
</dbReference>
<proteinExistence type="predicted"/>
<dbReference type="Proteomes" id="UP000433366">
    <property type="component" value="Unassembled WGS sequence"/>
</dbReference>
<feature type="coiled-coil region" evidence="2">
    <location>
        <begin position="16"/>
        <end position="148"/>
    </location>
</feature>
<name>A0A0U1MWT5_STAAU</name>
<evidence type="ECO:0000313" key="9">
    <source>
        <dbReference type="Proteomes" id="UP000433366"/>
    </source>
</evidence>
<evidence type="ECO:0000256" key="1">
    <source>
        <dbReference type="ARBA" id="ARBA00022612"/>
    </source>
</evidence>
<dbReference type="PANTHER" id="PTHR37813">
    <property type="entry name" value="FELS-2 PROPHAGE PROTEIN"/>
    <property type="match status" value="1"/>
</dbReference>
<dbReference type="EMBL" id="WPVZ01000332">
    <property type="protein sequence ID" value="MVL44880.1"/>
    <property type="molecule type" value="Genomic_DNA"/>
</dbReference>
<dbReference type="PANTHER" id="PTHR37813:SF1">
    <property type="entry name" value="FELS-2 PROPHAGE PROTEIN"/>
    <property type="match status" value="1"/>
</dbReference>
<evidence type="ECO:0000313" key="6">
    <source>
        <dbReference type="EMBL" id="MVI56381.1"/>
    </source>
</evidence>
<feature type="region of interest" description="Disordered" evidence="3">
    <location>
        <begin position="972"/>
        <end position="1013"/>
    </location>
</feature>
<dbReference type="Proteomes" id="UP000039437">
    <property type="component" value="Unassembled WGS sequence"/>
</dbReference>
<reference evidence="5 8" key="1">
    <citation type="submission" date="2015-04" db="EMBL/GenBank/DDBJ databases">
        <authorList>
            <person name="Syromyatnikov M.Y."/>
            <person name="Popov V.N."/>
        </authorList>
    </citation>
    <scope>NUCLEOTIDE SEQUENCE [LARGE SCALE GENOMIC DNA]</scope>
    <source>
        <strain evidence="5 8">AH1</strain>
    </source>
</reference>
<organism evidence="5 8">
    <name type="scientific">Staphylococcus aureus</name>
    <dbReference type="NCBI Taxonomy" id="1280"/>
    <lineage>
        <taxon>Bacteria</taxon>
        <taxon>Bacillati</taxon>
        <taxon>Bacillota</taxon>
        <taxon>Bacilli</taxon>
        <taxon>Bacillales</taxon>
        <taxon>Staphylococcaceae</taxon>
        <taxon>Staphylococcus</taxon>
    </lineage>
</organism>
<sequence length="1393" mass="151284">MPELKRAGVKLTADGTAQYKADLKSATAALRQMAEESKRNVVALGNNASASKKYGLAIKDLGNTAKLAQAKLNVLQDRQKQLSESSRIFASEINKLENKMKTAKGDTTELSNALAELRSKESLNNAELHKLNATIARTETQMIKAKNAASQMIDEYRNAGGRFADVSEKLKTVGNKFDDAGNKATNLGKTMTTRVTTPIVAGFGYATKAYIDFDNQMNQMKVQLDDGSQSASQLKSQVEELGKSSQNMAKEYGVAGASIRNGMNELIKKGFTFNQVSGAMPSILKATVASGDDFNTVMNVSSNVLEQFGLKVDDTNQMLTNTDRVTSVLTFAANKTSAGFSDLGEAMQNVGPMAANNNQSLEDMASTLGILANRGIEGGEAGTYLMNALQNLATPTKEQSKGLKELGVSAFDANGKMRAFPDILSDIEKATAGMSDEQKNAALNTIFNTQAMKGINPLIQAGSKSIKDLSSSTKDASKYQDELAKKMGESASKNVDKMKESFKVLAETIGAKVLPHIIPLINKATELANKFGDLDGKTKDTIVKIAALAAAVGPLSLGFGGILRSIGGVVRGVGSLAQGFGKLTSSTAKITKGAGKATTGVSKIGSMAKKVGALAPLLSNPYGLAFGAIVGASAGVGYLIYKELHKDDENHKTAVNQTKGKYEDWYKTITSGAKDASGSQKQIQDATKKTGETYKEVTERLKKQNTDVQETMKKGWDGYDQRIGKTKILSFGITQETTKHIEGLKEKLKNLGLDKKDIDNAKQNYENYATMLGNTFTEFAKTAEKSKVVTRETASATIEATKNVTDEVVNSLNKEKEEKLNKLKQDQEYGILTQEQYQSETQKINDEYGKRVKALQDNQEKIRNIMANAAQEHRKLTSDEVASVTQAYLKLSESTGQAITDNTEAQKFFSENLQQMLTDSGLAALKHADIISSSTEDSIKKAKSTEEAMKILKKALEDYDNKDVKEKKIKAKDETSEEVKKASESVDKHNEKEVKEKELKAKDKTTEEANKANKSLDEYINKKVDEKVLKLKDETKEAKDKAKKAIEDYNNIKADIKKLKAKDEASEKTIKAKEKIIDYNKKQADKKILKAEDKVSDLTKKVKKALEQVDKLEIQVKELKAKDEASAKAFEAKGKLDDFNNTKMATKNLEASGNASPFTDEAQDKLNIFNSTGIPTKVLSATGNATPFTGIAQSAINLFNSTGIPTKHLPATGNAKAFTDDAKHAVDRYNWTDIPEKSIHVSSNAVDQSNSAIDALNSIPRYISSTINIVRNFFSNEHAQGGHIDAYAEGGNIQSHSVPGTYTGIVGEAGPEIFSVNRGNVTITPLNSREKMRGIEGVLQDYTGGKNSNAGVVVNINLNDMVVKEEADENRLINKMEQHLKRTLAEQQMIGGA</sequence>
<evidence type="ECO:0000256" key="3">
    <source>
        <dbReference type="SAM" id="MobiDB-lite"/>
    </source>
</evidence>
<feature type="coiled-coil region" evidence="2">
    <location>
        <begin position="809"/>
        <end position="872"/>
    </location>
</feature>
<protein>
    <submittedName>
        <fullName evidence="6">Phage tail tape measure protein</fullName>
    </submittedName>
</protein>
<dbReference type="InterPro" id="IPR010090">
    <property type="entry name" value="Phage_tape_meas"/>
</dbReference>
<accession>A0A0U1MWT5</accession>
<evidence type="ECO:0000313" key="7">
    <source>
        <dbReference type="EMBL" id="MVL44880.1"/>
    </source>
</evidence>
<keyword evidence="2" id="KW-0175">Coiled coil</keyword>
<evidence type="ECO:0000313" key="10">
    <source>
        <dbReference type="Proteomes" id="UP000434412"/>
    </source>
</evidence>
<dbReference type="PATRIC" id="fig|1280.3385.peg.2326"/>
<dbReference type="NCBIfam" id="TIGR01760">
    <property type="entry name" value="tape_meas_TP901"/>
    <property type="match status" value="1"/>
</dbReference>
<dbReference type="EMBL" id="CVOQ01000040">
    <property type="protein sequence ID" value="CRI20682.1"/>
    <property type="molecule type" value="Genomic_DNA"/>
</dbReference>
<evidence type="ECO:0000313" key="8">
    <source>
        <dbReference type="Proteomes" id="UP000039437"/>
    </source>
</evidence>
<feature type="domain" description="Phage tail tape measure protein" evidence="4">
    <location>
        <begin position="243"/>
        <end position="447"/>
    </location>
</feature>
<evidence type="ECO:0000259" key="4">
    <source>
        <dbReference type="Pfam" id="PF10145"/>
    </source>
</evidence>